<proteinExistence type="predicted"/>
<evidence type="ECO:0000259" key="4">
    <source>
        <dbReference type="Pfam" id="PF00881"/>
    </source>
</evidence>
<dbReference type="InterPro" id="IPR000415">
    <property type="entry name" value="Nitroreductase-like"/>
</dbReference>
<dbReference type="GO" id="GO:0016491">
    <property type="term" value="F:oxidoreductase activity"/>
    <property type="evidence" value="ECO:0007669"/>
    <property type="project" value="UniProtKB-KW"/>
</dbReference>
<accession>A0A2R4G4S9</accession>
<sequence length="337" mass="38380">MKETLKKIVPESMIAWIRGVQASVKLRRETIRQMKRFERNYAKRGSMRKEHLETRIIFFTHQIEKGLSHQDFRFGFGKGVLAEFAPLLVALRKVDAQYKSNGIFQSATCALHEYRARHERAGYDLDYMRRLFPDDLWEEIGQAQGHAGGVLIIKAADKTHNAELTYEQLSEARHSVREFSNEPVSAEDIEQAVAIAMRTPSVCNRQPTRIHIITNADLIAKLMPLQGGFRGYKMPPALILLTADNQAFMNQDERNEGYTDGGLFGMSLLLALEEQQLAACPLNTMLPMKRDDATRNLLNLPDSEFLVMYIAVGHFLPEVKTCMSKRFDPENIVTVHA</sequence>
<dbReference type="EMBL" id="CP028341">
    <property type="protein sequence ID" value="AVT45833.1"/>
    <property type="molecule type" value="Genomic_DNA"/>
</dbReference>
<feature type="domain" description="Nitroreductase" evidence="4">
    <location>
        <begin position="172"/>
        <end position="224"/>
    </location>
</feature>
<dbReference type="Pfam" id="PF00881">
    <property type="entry name" value="Nitroreductase"/>
    <property type="match status" value="2"/>
</dbReference>
<dbReference type="AlphaFoldDB" id="A0A2R4G4S9"/>
<organism evidence="5 6">
    <name type="scientific">Bifidobacterium adolescentis</name>
    <dbReference type="NCBI Taxonomy" id="1680"/>
    <lineage>
        <taxon>Bacteria</taxon>
        <taxon>Bacillati</taxon>
        <taxon>Actinomycetota</taxon>
        <taxon>Actinomycetes</taxon>
        <taxon>Bifidobacteriales</taxon>
        <taxon>Bifidobacteriaceae</taxon>
        <taxon>Bifidobacterium</taxon>
    </lineage>
</organism>
<feature type="domain" description="Nitroreductase" evidence="4">
    <location>
        <begin position="236"/>
        <end position="314"/>
    </location>
</feature>
<keyword evidence="1" id="KW-0285">Flavoprotein</keyword>
<keyword evidence="3" id="KW-0560">Oxidoreductase</keyword>
<evidence type="ECO:0000256" key="3">
    <source>
        <dbReference type="ARBA" id="ARBA00023002"/>
    </source>
</evidence>
<dbReference type="CDD" id="cd02062">
    <property type="entry name" value="Nitro_FMN_reductase"/>
    <property type="match status" value="1"/>
</dbReference>
<name>A0A2R4G4S9_BIFAD</name>
<protein>
    <submittedName>
        <fullName evidence="5">Nitroreductase</fullName>
    </submittedName>
</protein>
<dbReference type="PANTHER" id="PTHR23026:SF90">
    <property type="entry name" value="IODOTYROSINE DEIODINASE 1"/>
    <property type="match status" value="1"/>
</dbReference>
<evidence type="ECO:0000313" key="6">
    <source>
        <dbReference type="Proteomes" id="UP000241454"/>
    </source>
</evidence>
<gene>
    <name evidence="5" type="ORF">C8077_07970</name>
</gene>
<keyword evidence="2" id="KW-0288">FMN</keyword>
<dbReference type="InterPro" id="IPR050627">
    <property type="entry name" value="Nitroreductase/BluB"/>
</dbReference>
<evidence type="ECO:0000256" key="1">
    <source>
        <dbReference type="ARBA" id="ARBA00022630"/>
    </source>
</evidence>
<dbReference type="SUPFAM" id="SSF55469">
    <property type="entry name" value="FMN-dependent nitroreductase-like"/>
    <property type="match status" value="1"/>
</dbReference>
<evidence type="ECO:0000313" key="5">
    <source>
        <dbReference type="EMBL" id="AVT45833.1"/>
    </source>
</evidence>
<dbReference type="InterPro" id="IPR029479">
    <property type="entry name" value="Nitroreductase"/>
</dbReference>
<reference evidence="5 6" key="1">
    <citation type="submission" date="2018-03" db="EMBL/GenBank/DDBJ databases">
        <authorList>
            <person name="Keele B.F."/>
        </authorList>
    </citation>
    <scope>NUCLEOTIDE SEQUENCE [LARGE SCALE GENOMIC DNA]</scope>
    <source>
        <strain evidence="5 6">1-11</strain>
    </source>
</reference>
<dbReference type="PANTHER" id="PTHR23026">
    <property type="entry name" value="NADPH NITROREDUCTASE"/>
    <property type="match status" value="1"/>
</dbReference>
<dbReference type="Gene3D" id="3.40.109.10">
    <property type="entry name" value="NADH Oxidase"/>
    <property type="match status" value="1"/>
</dbReference>
<evidence type="ECO:0000256" key="2">
    <source>
        <dbReference type="ARBA" id="ARBA00022643"/>
    </source>
</evidence>
<dbReference type="Proteomes" id="UP000241454">
    <property type="component" value="Chromosome"/>
</dbReference>